<dbReference type="KEGG" id="sedi:EBB79_15655"/>
<dbReference type="Pfam" id="PF21631">
    <property type="entry name" value="A9CJY8-like_N"/>
    <property type="match status" value="1"/>
</dbReference>
<dbReference type="InterPro" id="IPR045865">
    <property type="entry name" value="ACT-like_dom_sf"/>
</dbReference>
<name>A0A3T0N556_9RHOB</name>
<evidence type="ECO:0000259" key="3">
    <source>
        <dbReference type="PROSITE" id="PS51186"/>
    </source>
</evidence>
<dbReference type="Gene3D" id="3.40.630.30">
    <property type="match status" value="1"/>
</dbReference>
<evidence type="ECO:0000313" key="4">
    <source>
        <dbReference type="EMBL" id="AZV79170.1"/>
    </source>
</evidence>
<dbReference type="PANTHER" id="PTHR43877">
    <property type="entry name" value="AMINOALKYLPHOSPHONATE N-ACETYLTRANSFERASE-RELATED-RELATED"/>
    <property type="match status" value="1"/>
</dbReference>
<evidence type="ECO:0000313" key="5">
    <source>
        <dbReference type="Proteomes" id="UP000283063"/>
    </source>
</evidence>
<dbReference type="InterPro" id="IPR027795">
    <property type="entry name" value="CASTOR_ACT_dom"/>
</dbReference>
<dbReference type="PROSITE" id="PS51186">
    <property type="entry name" value="GNAT"/>
    <property type="match status" value="1"/>
</dbReference>
<dbReference type="RefSeq" id="WP_127749720.1">
    <property type="nucleotide sequence ID" value="NZ_CP033219.1"/>
</dbReference>
<organism evidence="4 5">
    <name type="scientific">Parasedimentitalea marina</name>
    <dbReference type="NCBI Taxonomy" id="2483033"/>
    <lineage>
        <taxon>Bacteria</taxon>
        <taxon>Pseudomonadati</taxon>
        <taxon>Pseudomonadota</taxon>
        <taxon>Alphaproteobacteria</taxon>
        <taxon>Rhodobacterales</taxon>
        <taxon>Paracoccaceae</taxon>
        <taxon>Parasedimentitalea</taxon>
    </lineage>
</organism>
<dbReference type="Proteomes" id="UP000283063">
    <property type="component" value="Chromosome"/>
</dbReference>
<dbReference type="Gene3D" id="3.30.2130.10">
    <property type="entry name" value="VC0802-like"/>
    <property type="match status" value="1"/>
</dbReference>
<evidence type="ECO:0000256" key="2">
    <source>
        <dbReference type="ARBA" id="ARBA00023315"/>
    </source>
</evidence>
<sequence length="301" mass="33285">MTGPKLLLRSLDGDYAVSRVPPEDGIPDWTDGPGLVNVTQAEDEISVLCLSRRVPAQIEHSAGWTAVQVSNLFDFDEPGVVLAATRPVSMAGLGVFVVSTFYRDYLLVRHSTRHSAELAWLRAGHKLQAQNLLLRCAGPADCDQIAEFHVRMWRHTYKDMAPDAAIRALDFECRQAQWHGKLAGKRQRGLTLLAEDDQGRILGLCDLSHSQISAFPDAMELTNLYLDSAARGLGIGRHFLHLARHWAQVSGPSDLVLAVVRQNQAALDFYRACGGDPAAECLDKGPLWQSENVIMRWHSEA</sequence>
<dbReference type="OrthoDB" id="5615858at2"/>
<dbReference type="InterPro" id="IPR000182">
    <property type="entry name" value="GNAT_dom"/>
</dbReference>
<accession>A0A3T0N556</accession>
<feature type="domain" description="N-acetyltransferase" evidence="3">
    <location>
        <begin position="132"/>
        <end position="300"/>
    </location>
</feature>
<keyword evidence="2" id="KW-0012">Acyltransferase</keyword>
<dbReference type="AlphaFoldDB" id="A0A3T0N556"/>
<dbReference type="CDD" id="cd04301">
    <property type="entry name" value="NAT_SF"/>
    <property type="match status" value="1"/>
</dbReference>
<dbReference type="InterPro" id="IPR050832">
    <property type="entry name" value="Bact_Acetyltransf"/>
</dbReference>
<dbReference type="InterPro" id="IPR049447">
    <property type="entry name" value="A9CJY8-like_N"/>
</dbReference>
<dbReference type="GO" id="GO:0016747">
    <property type="term" value="F:acyltransferase activity, transferring groups other than amino-acyl groups"/>
    <property type="evidence" value="ECO:0007669"/>
    <property type="project" value="InterPro"/>
</dbReference>
<dbReference type="Pfam" id="PF13840">
    <property type="entry name" value="ACT_7"/>
    <property type="match status" value="1"/>
</dbReference>
<keyword evidence="1 4" id="KW-0808">Transferase</keyword>
<keyword evidence="5" id="KW-1185">Reference proteome</keyword>
<dbReference type="Pfam" id="PF00583">
    <property type="entry name" value="Acetyltransf_1"/>
    <property type="match status" value="1"/>
</dbReference>
<dbReference type="InterPro" id="IPR016181">
    <property type="entry name" value="Acyl_CoA_acyltransferase"/>
</dbReference>
<dbReference type="EMBL" id="CP033219">
    <property type="protein sequence ID" value="AZV79170.1"/>
    <property type="molecule type" value="Genomic_DNA"/>
</dbReference>
<proteinExistence type="predicted"/>
<evidence type="ECO:0000256" key="1">
    <source>
        <dbReference type="ARBA" id="ARBA00022679"/>
    </source>
</evidence>
<reference evidence="4 5" key="1">
    <citation type="submission" date="2018-10" db="EMBL/GenBank/DDBJ databases">
        <title>Parasedimentitalea marina sp. nov., a psychrophilic bacterium isolated from deep seawater of the New Britain Trench.</title>
        <authorList>
            <person name="Cao J."/>
        </authorList>
    </citation>
    <scope>NUCLEOTIDE SEQUENCE [LARGE SCALE GENOMIC DNA]</scope>
    <source>
        <strain evidence="4 5">W43</strain>
    </source>
</reference>
<dbReference type="SUPFAM" id="SSF55729">
    <property type="entry name" value="Acyl-CoA N-acyltransferases (Nat)"/>
    <property type="match status" value="1"/>
</dbReference>
<dbReference type="SUPFAM" id="SSF55021">
    <property type="entry name" value="ACT-like"/>
    <property type="match status" value="2"/>
</dbReference>
<protein>
    <submittedName>
        <fullName evidence="4">GNAT family N-acetyltransferase</fullName>
    </submittedName>
</protein>
<dbReference type="PANTHER" id="PTHR43877:SF2">
    <property type="entry name" value="AMINOALKYLPHOSPHONATE N-ACETYLTRANSFERASE-RELATED"/>
    <property type="match status" value="1"/>
</dbReference>
<gene>
    <name evidence="4" type="ORF">EBB79_15655</name>
</gene>